<gene>
    <name evidence="1" type="ORF">COY14_02290</name>
</gene>
<proteinExistence type="predicted"/>
<dbReference type="Proteomes" id="UP000230027">
    <property type="component" value="Unassembled WGS sequence"/>
</dbReference>
<dbReference type="CDD" id="cd00118">
    <property type="entry name" value="LysM"/>
    <property type="match status" value="1"/>
</dbReference>
<evidence type="ECO:0000313" key="2">
    <source>
        <dbReference type="Proteomes" id="UP000230027"/>
    </source>
</evidence>
<accession>A0A2M7U4A5</accession>
<dbReference type="InterPro" id="IPR036779">
    <property type="entry name" value="LysM_dom_sf"/>
</dbReference>
<sequence>MNLEIALEMGRIGYGLNNLSGMNLKIDSRDQAGRNELFKKYGSRIGALFLAAILAGCGTGAADAGGGIKSESPSQPLKSSQDILCSTSVVVQPGDTLSGSVAKKARKICPNLSNQEIFWSTNDPNNIIPGQTLHFVDKRGY</sequence>
<evidence type="ECO:0000313" key="1">
    <source>
        <dbReference type="EMBL" id="PIZ65466.1"/>
    </source>
</evidence>
<dbReference type="Gene3D" id="3.10.350.10">
    <property type="entry name" value="LysM domain"/>
    <property type="match status" value="1"/>
</dbReference>
<organism evidence="1 2">
    <name type="scientific">Candidatus Roizmanbacteria bacterium CG_4_10_14_0_2_um_filter_36_9</name>
    <dbReference type="NCBI Taxonomy" id="1974823"/>
    <lineage>
        <taxon>Bacteria</taxon>
        <taxon>Candidatus Roizmaniibacteriota</taxon>
    </lineage>
</organism>
<dbReference type="AlphaFoldDB" id="A0A2M7U4A5"/>
<protein>
    <recommendedName>
        <fullName evidence="3">LysM domain-containing protein</fullName>
    </recommendedName>
</protein>
<comment type="caution">
    <text evidence="1">The sequence shown here is derived from an EMBL/GenBank/DDBJ whole genome shotgun (WGS) entry which is preliminary data.</text>
</comment>
<dbReference type="EMBL" id="PFOD01000048">
    <property type="protein sequence ID" value="PIZ65466.1"/>
    <property type="molecule type" value="Genomic_DNA"/>
</dbReference>
<dbReference type="InterPro" id="IPR018392">
    <property type="entry name" value="LysM"/>
</dbReference>
<evidence type="ECO:0008006" key="3">
    <source>
        <dbReference type="Google" id="ProtNLM"/>
    </source>
</evidence>
<name>A0A2M7U4A5_9BACT</name>
<reference evidence="2" key="1">
    <citation type="submission" date="2017-09" db="EMBL/GenBank/DDBJ databases">
        <title>Depth-based differentiation of microbial function through sediment-hosted aquifers and enrichment of novel symbionts in the deep terrestrial subsurface.</title>
        <authorList>
            <person name="Probst A.J."/>
            <person name="Ladd B."/>
            <person name="Jarett J.K."/>
            <person name="Geller-Mcgrath D.E."/>
            <person name="Sieber C.M.K."/>
            <person name="Emerson J.B."/>
            <person name="Anantharaman K."/>
            <person name="Thomas B.C."/>
            <person name="Malmstrom R."/>
            <person name="Stieglmeier M."/>
            <person name="Klingl A."/>
            <person name="Woyke T."/>
            <person name="Ryan C.M."/>
            <person name="Banfield J.F."/>
        </authorList>
    </citation>
    <scope>NUCLEOTIDE SEQUENCE [LARGE SCALE GENOMIC DNA]</scope>
</reference>